<evidence type="ECO:0000313" key="3">
    <source>
        <dbReference type="EMBL" id="KAF2069091.1"/>
    </source>
</evidence>
<dbReference type="OrthoDB" id="14731at2759"/>
<dbReference type="Pfam" id="PF01344">
    <property type="entry name" value="Kelch_1"/>
    <property type="match status" value="2"/>
</dbReference>
<comment type="caution">
    <text evidence="3">The sequence shown here is derived from an EMBL/GenBank/DDBJ whole genome shotgun (WGS) entry which is preliminary data.</text>
</comment>
<dbReference type="SMART" id="SM00612">
    <property type="entry name" value="Kelch"/>
    <property type="match status" value="3"/>
</dbReference>
<dbReference type="SUPFAM" id="SSF50965">
    <property type="entry name" value="Galactose oxidase, central domain"/>
    <property type="match status" value="1"/>
</dbReference>
<dbReference type="PANTHER" id="PTHR46093">
    <property type="entry name" value="ACYL-COA-BINDING DOMAIN-CONTAINING PROTEIN 5"/>
    <property type="match status" value="1"/>
</dbReference>
<dbReference type="InterPro" id="IPR011043">
    <property type="entry name" value="Gal_Oxase/kelch_b-propeller"/>
</dbReference>
<proteinExistence type="predicted"/>
<dbReference type="Pfam" id="PF24681">
    <property type="entry name" value="Kelch_KLHDC2_KLHL20_DRC7"/>
    <property type="match status" value="1"/>
</dbReference>
<evidence type="ECO:0000313" key="4">
    <source>
        <dbReference type="Proteomes" id="UP000695562"/>
    </source>
</evidence>
<sequence length="498" mass="56623">MEFSNIQNFYIENPIDFNNNNNTNNNNNNNNLNSLNNNNIQLHNQQQQEEISTNLLELLDLIMGIQTDDTTTPNGWKMITTKRSNAILENNIQQAIPLNQSQENMMAPVYPNTASNLNTSQNTIEKMGSMPIERHGHTTCLYQNKIILFGGTPDGSSGLNDLYFLFLDTFTWAEVKTKGPIPMGRYRHSAVIIDDKMYIFGGYRSKCLNDLHVLNLETLTWSEPNCIGEAPSARSSHSVCNVGKKMILFGGSGARYSNELFSLDTITMKWTKHDVIGTPPSERWCHTMCGFGKKVITFGGSNDKRKDNKVYILDTETMEWSQPPTSGICPSPRQLHTAVTIGESMIVFGGWGKHQELDDLYILNTRTMKWICPKIETNFNPCCRQLHSAWVYNGKMYILGGYSKSKRMIDVYCFTPEQTVSSLRDLCIETIVENVNRYVPLFQYFPDEILYHIFSRLAQSGKSVPIQLDYLIKKSYLADHALITTKNTGPIEETLQYS</sequence>
<gene>
    <name evidence="3" type="ORF">CYY_009589</name>
</gene>
<name>A0A8J4UPD9_9MYCE</name>
<evidence type="ECO:0000256" key="2">
    <source>
        <dbReference type="ARBA" id="ARBA00022737"/>
    </source>
</evidence>
<evidence type="ECO:0000256" key="1">
    <source>
        <dbReference type="ARBA" id="ARBA00022441"/>
    </source>
</evidence>
<reference evidence="3" key="1">
    <citation type="submission" date="2020-01" db="EMBL/GenBank/DDBJ databases">
        <title>Development of genomics and gene disruption for Polysphondylium violaceum indicates a role for the polyketide synthase stlB in stalk morphogenesis.</title>
        <authorList>
            <person name="Narita B."/>
            <person name="Kawabe Y."/>
            <person name="Kin K."/>
            <person name="Saito T."/>
            <person name="Gibbs R."/>
            <person name="Kuspa A."/>
            <person name="Muzny D."/>
            <person name="Queller D."/>
            <person name="Richards S."/>
            <person name="Strassman J."/>
            <person name="Sucgang R."/>
            <person name="Worley K."/>
            <person name="Schaap P."/>
        </authorList>
    </citation>
    <scope>NUCLEOTIDE SEQUENCE</scope>
    <source>
        <strain evidence="3">QSvi11</strain>
    </source>
</reference>
<dbReference type="PANTHER" id="PTHR46093:SF3">
    <property type="entry name" value="ACYL-COA-BINDING DOMAIN-CONTAINING PROTEIN 4"/>
    <property type="match status" value="1"/>
</dbReference>
<dbReference type="Gene3D" id="2.120.10.80">
    <property type="entry name" value="Kelch-type beta propeller"/>
    <property type="match status" value="2"/>
</dbReference>
<dbReference type="EMBL" id="AJWJ01000751">
    <property type="protein sequence ID" value="KAF2069091.1"/>
    <property type="molecule type" value="Genomic_DNA"/>
</dbReference>
<dbReference type="AlphaFoldDB" id="A0A8J4UPD9"/>
<protein>
    <recommendedName>
        <fullName evidence="5">Kelch repeat-containing protein</fullName>
    </recommendedName>
</protein>
<keyword evidence="2" id="KW-0677">Repeat</keyword>
<accession>A0A8J4UPD9</accession>
<dbReference type="InterPro" id="IPR015915">
    <property type="entry name" value="Kelch-typ_b-propeller"/>
</dbReference>
<dbReference type="InterPro" id="IPR006652">
    <property type="entry name" value="Kelch_1"/>
</dbReference>
<dbReference type="Proteomes" id="UP000695562">
    <property type="component" value="Unassembled WGS sequence"/>
</dbReference>
<keyword evidence="4" id="KW-1185">Reference proteome</keyword>
<evidence type="ECO:0008006" key="5">
    <source>
        <dbReference type="Google" id="ProtNLM"/>
    </source>
</evidence>
<keyword evidence="1" id="KW-0880">Kelch repeat</keyword>
<organism evidence="3 4">
    <name type="scientific">Polysphondylium violaceum</name>
    <dbReference type="NCBI Taxonomy" id="133409"/>
    <lineage>
        <taxon>Eukaryota</taxon>
        <taxon>Amoebozoa</taxon>
        <taxon>Evosea</taxon>
        <taxon>Eumycetozoa</taxon>
        <taxon>Dictyostelia</taxon>
        <taxon>Dictyosteliales</taxon>
        <taxon>Dictyosteliaceae</taxon>
        <taxon>Polysphondylium</taxon>
    </lineage>
</organism>